<keyword evidence="5" id="KW-0029">Amino-acid transport</keyword>
<dbReference type="SUPFAM" id="SSF52540">
    <property type="entry name" value="P-loop containing nucleoside triphosphate hydrolases"/>
    <property type="match status" value="1"/>
</dbReference>
<dbReference type="GO" id="GO:0015807">
    <property type="term" value="P:L-amino acid transport"/>
    <property type="evidence" value="ECO:0007669"/>
    <property type="project" value="TreeGrafter"/>
</dbReference>
<sequence>MSDSIKPNYEQLKVTDLHAFYGESHILHGIDLLVRRGELVTLLGRNGAGRSTTLKSIMNMVGSRTGSIMINGRETIDTQAHHIARLGVGYCPEERGIFASLNVEENLLLPPTVRSDGVSLEEIYAMFPNLYERRFSQGTRLSGGEQQMLAMARILRTGANLLLLDEITEGLAPVIVQKLAEVLIKLKEKGLTIILVEQNFRFAAPLADRHYLMEHGQIVEEIHASELNSKQELLNTYLGV</sequence>
<keyword evidence="4 7" id="KW-0067">ATP-binding</keyword>
<organism evidence="7 8">
    <name type="scientific">Nitrincola iocasae</name>
    <dbReference type="NCBI Taxonomy" id="2614693"/>
    <lineage>
        <taxon>Bacteria</taxon>
        <taxon>Pseudomonadati</taxon>
        <taxon>Pseudomonadota</taxon>
        <taxon>Gammaproteobacteria</taxon>
        <taxon>Oceanospirillales</taxon>
        <taxon>Oceanospirillaceae</taxon>
        <taxon>Nitrincola</taxon>
    </lineage>
</organism>
<name>A0A5J6LDU8_9GAMM</name>
<feature type="domain" description="ABC transporter" evidence="6">
    <location>
        <begin position="12"/>
        <end position="240"/>
    </location>
</feature>
<evidence type="ECO:0000256" key="2">
    <source>
        <dbReference type="ARBA" id="ARBA00022448"/>
    </source>
</evidence>
<dbReference type="InterPro" id="IPR027417">
    <property type="entry name" value="P-loop_NTPase"/>
</dbReference>
<dbReference type="PANTHER" id="PTHR43820">
    <property type="entry name" value="HIGH-AFFINITY BRANCHED-CHAIN AMINO ACID TRANSPORT ATP-BINDING PROTEIN LIVF"/>
    <property type="match status" value="1"/>
</dbReference>
<keyword evidence="3" id="KW-0547">Nucleotide-binding</keyword>
<keyword evidence="8" id="KW-1185">Reference proteome</keyword>
<dbReference type="InterPro" id="IPR003439">
    <property type="entry name" value="ABC_transporter-like_ATP-bd"/>
</dbReference>
<evidence type="ECO:0000259" key="6">
    <source>
        <dbReference type="PROSITE" id="PS50893"/>
    </source>
</evidence>
<dbReference type="EMBL" id="CP044222">
    <property type="protein sequence ID" value="QEW06432.1"/>
    <property type="molecule type" value="Genomic_DNA"/>
</dbReference>
<keyword evidence="2" id="KW-0813">Transport</keyword>
<dbReference type="CDD" id="cd03224">
    <property type="entry name" value="ABC_TM1139_LivF_branched"/>
    <property type="match status" value="1"/>
</dbReference>
<dbReference type="InterPro" id="IPR017871">
    <property type="entry name" value="ABC_transporter-like_CS"/>
</dbReference>
<dbReference type="PANTHER" id="PTHR43820:SF4">
    <property type="entry name" value="HIGH-AFFINITY BRANCHED-CHAIN AMINO ACID TRANSPORT ATP-BINDING PROTEIN LIVF"/>
    <property type="match status" value="1"/>
</dbReference>
<dbReference type="InterPro" id="IPR052156">
    <property type="entry name" value="BCAA_Transport_ATP-bd_LivF"/>
</dbReference>
<evidence type="ECO:0000256" key="3">
    <source>
        <dbReference type="ARBA" id="ARBA00022741"/>
    </source>
</evidence>
<gene>
    <name evidence="7" type="ORF">F5I99_07880</name>
</gene>
<evidence type="ECO:0000313" key="7">
    <source>
        <dbReference type="EMBL" id="QEW06432.1"/>
    </source>
</evidence>
<dbReference type="KEGG" id="nik:F5I99_07880"/>
<dbReference type="PROSITE" id="PS00211">
    <property type="entry name" value="ABC_TRANSPORTER_1"/>
    <property type="match status" value="1"/>
</dbReference>
<dbReference type="GO" id="GO:0015658">
    <property type="term" value="F:branched-chain amino acid transmembrane transporter activity"/>
    <property type="evidence" value="ECO:0007669"/>
    <property type="project" value="TreeGrafter"/>
</dbReference>
<evidence type="ECO:0000256" key="1">
    <source>
        <dbReference type="ARBA" id="ARBA00005417"/>
    </source>
</evidence>
<protein>
    <submittedName>
        <fullName evidence="7">ABC transporter ATP-binding protein</fullName>
    </submittedName>
</protein>
<dbReference type="GO" id="GO:0016887">
    <property type="term" value="F:ATP hydrolysis activity"/>
    <property type="evidence" value="ECO:0007669"/>
    <property type="project" value="InterPro"/>
</dbReference>
<dbReference type="AlphaFoldDB" id="A0A5J6LDU8"/>
<dbReference type="InterPro" id="IPR003593">
    <property type="entry name" value="AAA+_ATPase"/>
</dbReference>
<dbReference type="GO" id="GO:0005524">
    <property type="term" value="F:ATP binding"/>
    <property type="evidence" value="ECO:0007669"/>
    <property type="project" value="UniProtKB-KW"/>
</dbReference>
<proteinExistence type="inferred from homology"/>
<dbReference type="SMART" id="SM00382">
    <property type="entry name" value="AAA"/>
    <property type="match status" value="1"/>
</dbReference>
<dbReference type="Gene3D" id="3.40.50.300">
    <property type="entry name" value="P-loop containing nucleotide triphosphate hydrolases"/>
    <property type="match status" value="1"/>
</dbReference>
<evidence type="ECO:0000256" key="5">
    <source>
        <dbReference type="ARBA" id="ARBA00022970"/>
    </source>
</evidence>
<evidence type="ECO:0000256" key="4">
    <source>
        <dbReference type="ARBA" id="ARBA00022840"/>
    </source>
</evidence>
<reference evidence="7 8" key="1">
    <citation type="submission" date="2019-09" db="EMBL/GenBank/DDBJ databases">
        <title>Nitrincola iocasae sp. nov., a bacterium isolated from the sediment collected at a cold seep field in South China Sea.</title>
        <authorList>
            <person name="Zhang H."/>
            <person name="Wang H."/>
            <person name="Li C."/>
        </authorList>
    </citation>
    <scope>NUCLEOTIDE SEQUENCE [LARGE SCALE GENOMIC DNA]</scope>
    <source>
        <strain evidence="7 8">KXZD1103</strain>
    </source>
</reference>
<dbReference type="Pfam" id="PF00005">
    <property type="entry name" value="ABC_tran"/>
    <property type="match status" value="1"/>
</dbReference>
<evidence type="ECO:0000313" key="8">
    <source>
        <dbReference type="Proteomes" id="UP000325606"/>
    </source>
</evidence>
<dbReference type="RefSeq" id="WP_151054769.1">
    <property type="nucleotide sequence ID" value="NZ_CP044222.1"/>
</dbReference>
<dbReference type="Proteomes" id="UP000325606">
    <property type="component" value="Chromosome"/>
</dbReference>
<accession>A0A5J6LDU8</accession>
<dbReference type="PROSITE" id="PS50893">
    <property type="entry name" value="ABC_TRANSPORTER_2"/>
    <property type="match status" value="1"/>
</dbReference>
<comment type="similarity">
    <text evidence="1">Belongs to the ABC transporter superfamily.</text>
</comment>